<reference evidence="1" key="1">
    <citation type="submission" date="2024-03" db="EMBL/GenBank/DDBJ databases">
        <title>Whole genome sequecning of epiphytes from Marcgravia umbellata leaves.</title>
        <authorList>
            <person name="Kumar G."/>
            <person name="Savka M.A."/>
        </authorList>
    </citation>
    <scope>NUCLEOTIDE SEQUENCE</scope>
    <source>
        <strain evidence="1">RIT_BL5</strain>
    </source>
</reference>
<dbReference type="EMBL" id="JBBKAR010000033">
    <property type="protein sequence ID" value="MEJ8304086.1"/>
    <property type="molecule type" value="Genomic_DNA"/>
</dbReference>
<dbReference type="Proteomes" id="UP001380953">
    <property type="component" value="Unassembled WGS sequence"/>
</dbReference>
<accession>A0ACC6PAX7</accession>
<sequence length="401" mass="44266">MISLYRKYWRTAFDIALIVLTIYLVMLAFSWLYSIAAPVFLSIVVFLIIEPFARFLHRRKLPKPLASAISVLLFVSVILGALFGAGLIFVSQIARLADNLPEYTAIIQVQFANLTEFLHSELNALPAGTVEKANEYFALFTDQLAGWLKFAFSHVLAFLTSFSSFIVSFTISIILAFFLSSEIVWWKKVANDKTPNTFKQAYQFLKDHVFRSIGSYLKAQAILVFITFAIVYAGLLILRVDNAFAIAIVSALFDILPLLGVPAIFIPWVIYLFIVGNTGLAIGLIVLLAVVMLTRQLLEPKIAGNSIGISSAYLMLSFVLVSTSLFGMAGLILAPILLILIKELLQAGYLQRWIRMPQEEFAVHPLSPSGAQPTPHPPSDPPPAAPSGNFPASHPDSNEPD</sequence>
<organism evidence="1 2">
    <name type="scientific">Saccharibacillus sacchari</name>
    <dbReference type="NCBI Taxonomy" id="456493"/>
    <lineage>
        <taxon>Bacteria</taxon>
        <taxon>Bacillati</taxon>
        <taxon>Bacillota</taxon>
        <taxon>Bacilli</taxon>
        <taxon>Bacillales</taxon>
        <taxon>Paenibacillaceae</taxon>
        <taxon>Saccharibacillus</taxon>
    </lineage>
</organism>
<comment type="caution">
    <text evidence="1">The sequence shown here is derived from an EMBL/GenBank/DDBJ whole genome shotgun (WGS) entry which is preliminary data.</text>
</comment>
<gene>
    <name evidence="1" type="primary">ytvI</name>
    <name evidence="1" type="ORF">WKI47_09300</name>
</gene>
<protein>
    <submittedName>
        <fullName evidence="1">Sporulation integral membrane protein YtvI</fullName>
    </submittedName>
</protein>
<evidence type="ECO:0000313" key="2">
    <source>
        <dbReference type="Proteomes" id="UP001380953"/>
    </source>
</evidence>
<name>A0ACC6PAX7_9BACL</name>
<proteinExistence type="predicted"/>
<keyword evidence="2" id="KW-1185">Reference proteome</keyword>
<evidence type="ECO:0000313" key="1">
    <source>
        <dbReference type="EMBL" id="MEJ8304086.1"/>
    </source>
</evidence>